<proteinExistence type="predicted"/>
<organism evidence="2 3">
    <name type="scientific">Populibacterium corticicola</name>
    <dbReference type="NCBI Taxonomy" id="1812826"/>
    <lineage>
        <taxon>Bacteria</taxon>
        <taxon>Bacillati</taxon>
        <taxon>Actinomycetota</taxon>
        <taxon>Actinomycetes</taxon>
        <taxon>Micrococcales</taxon>
        <taxon>Jonesiaceae</taxon>
        <taxon>Populibacterium</taxon>
    </lineage>
</organism>
<evidence type="ECO:0000256" key="1">
    <source>
        <dbReference type="SAM" id="MobiDB-lite"/>
    </source>
</evidence>
<protein>
    <recommendedName>
        <fullName evidence="4">Flagellar biosynthesis protein FlhF</fullName>
    </recommendedName>
</protein>
<evidence type="ECO:0008006" key="4">
    <source>
        <dbReference type="Google" id="ProtNLM"/>
    </source>
</evidence>
<feature type="region of interest" description="Disordered" evidence="1">
    <location>
        <begin position="65"/>
        <end position="100"/>
    </location>
</feature>
<evidence type="ECO:0000313" key="3">
    <source>
        <dbReference type="Proteomes" id="UP001597391"/>
    </source>
</evidence>
<dbReference type="RefSeq" id="WP_377467949.1">
    <property type="nucleotide sequence ID" value="NZ_JBHUOP010000008.1"/>
</dbReference>
<name>A0ABW5XIK1_9MICO</name>
<dbReference type="EMBL" id="JBHUOP010000008">
    <property type="protein sequence ID" value="MFD2841682.1"/>
    <property type="molecule type" value="Genomic_DNA"/>
</dbReference>
<feature type="region of interest" description="Disordered" evidence="1">
    <location>
        <begin position="145"/>
        <end position="178"/>
    </location>
</feature>
<keyword evidence="3" id="KW-1185">Reference proteome</keyword>
<reference evidence="3" key="1">
    <citation type="journal article" date="2019" name="Int. J. Syst. Evol. Microbiol.">
        <title>The Global Catalogue of Microorganisms (GCM) 10K type strain sequencing project: providing services to taxonomists for standard genome sequencing and annotation.</title>
        <authorList>
            <consortium name="The Broad Institute Genomics Platform"/>
            <consortium name="The Broad Institute Genome Sequencing Center for Infectious Disease"/>
            <person name="Wu L."/>
            <person name="Ma J."/>
        </authorList>
    </citation>
    <scope>NUCLEOTIDE SEQUENCE [LARGE SCALE GENOMIC DNA]</scope>
    <source>
        <strain evidence="3">KCTC 33576</strain>
    </source>
</reference>
<evidence type="ECO:0000313" key="2">
    <source>
        <dbReference type="EMBL" id="MFD2841682.1"/>
    </source>
</evidence>
<accession>A0ABW5XIK1</accession>
<gene>
    <name evidence="2" type="ORF">ACFSYH_14035</name>
</gene>
<comment type="caution">
    <text evidence="2">The sequence shown here is derived from an EMBL/GenBank/DDBJ whole genome shotgun (WGS) entry which is preliminary data.</text>
</comment>
<sequence length="483" mass="50914">MSRKRLRLEGNSVEEILARVQARFGSAAHVVEAEKVRSGGIGGFFAREYVAVTVDVPEELAVLDSEPQRSLTPRAASVGGGASTPAQGMSTSEVRAGATTTGAQGLEAMLAAADASDGFISEVNEAAPRHEASDSRHVTLDARFTAPDPHSIGADTRAGTPEPRPSQWQAHHHGGDSRFADTLNAESANAQRDFEILMPHEAPHVDRNVTPVVWPTAARVETSHREQDFDEILRSAKALVQGSPTSDAPELTPPAAPGTFDIRTGGATLAELLDVGIPSDLLGHLPLSRGQHTLSTVLNHVPKPPELWPDAGSIVVVLGTGTSALPTARIVANKMGVLEREIIGAGPLSAQRVEERGILTAQAARALRRGAREDLESVVVFLDIGPAQTDAYLAGRLLDALDPDHIVVAIRADHDIAHTARTLSEVTQGRPLHSLAAEGVIGSIAPARVLSLSVPVAYIDTLEANPVVWAAAISQALPNISWD</sequence>
<dbReference type="Proteomes" id="UP001597391">
    <property type="component" value="Unassembled WGS sequence"/>
</dbReference>
<feature type="compositionally biased region" description="Polar residues" evidence="1">
    <location>
        <begin position="84"/>
        <end position="100"/>
    </location>
</feature>